<feature type="repeat" description="ANK" evidence="2">
    <location>
        <begin position="113"/>
        <end position="146"/>
    </location>
</feature>
<dbReference type="SUPFAM" id="SSF48403">
    <property type="entry name" value="Ankyrin repeat"/>
    <property type="match status" value="1"/>
</dbReference>
<accession>A0A8H3TYJ7</accession>
<feature type="compositionally biased region" description="Low complexity" evidence="3">
    <location>
        <begin position="1257"/>
        <end position="1272"/>
    </location>
</feature>
<feature type="region of interest" description="Disordered" evidence="3">
    <location>
        <begin position="1085"/>
        <end position="1129"/>
    </location>
</feature>
<keyword evidence="6" id="KW-1185">Reference proteome</keyword>
<sequence>MNDTNLHVYYLERNLSGFRKYLEGAEPLPDAPTGLAYSRSYGAPSSSGPRSWTLSNLAMKKPDPNSRDAFGRTVLHLVCSASPASAMYSRSFDFLTTLLAHPHINVNATDAESGYTPLHRAMWSGNLRAARALLERADTDLSIKDSEGLTAMDLYNSSCSGTNPPDTGARGTDLYTWGSNRNCTLGLPDPADRALPERVNLLTKLQAALRHDSENPTAAPKAGRRLHTEEVDNALEINEAGIGRGGPDRAQGDALRARFDQVGIKQIALSKFHTAILTTESRGNLSLSGVSGSVCRLGQRGVHSQYPLVPMQEKSGGLQDIQVVRVALGTDHTLAVTERGDVFSWGGNRFGQLGYVIDDGSESTSTPTPNTATFSASTSAEQALVQPTPRRIIGTLKKENIIGCAASRLSSACWTAEVGGLWTWGTNMGHLGYDKAMTQGGIQVTPRKVTRMSQGLVDVAMTDYAMACLTDNYEVIVLHHDAVIRVSFPVQRFPAGFSPYRPPSQMSSKPTISKITSCGITFGVLSSLGDVFTFSLANPIDMDIKDGGKGFVIKPQMVWALRKKFTAVKDVALGSDGTVIICTHSGHVYVRQRQGNKWSFKRIPHLQRIIQVGANESGSFAALRSDASPGSFDMEGPVLAEDLLNLLPHMRREVELPPNFILGKGPAVNLANDDDDDDDADEAVQRDIDVGGRLVSVFKSWTSIDEIHTLGTDVYFVTQGKRIPVHRFILRNRLPAFTDILRGGVPTILQNLISANVDDVDPFKHEVTFTSTSFLAVLLFLQYIYSDELVAIWDGRIQSRLQAGFGNMSYVETTTVKRELIELAEAFRLDHLRGPLASTGKVAIPPTLASTWTSFFVASQSTGSDAHRQCDAVLRLADKKVYVSSLLLRARCPTFDAMFEDAEFTEHRRNEDGKGHIVIDLSNLKWASLRLVLRWLHNGDDQNIFDYQHQDTLDEFLDFVFEVLAVANLLLLGRFVLACSRVVRRHINSMNAASLAAEASFHNAQDLKTSIFHYIACNLETMMENGLLDDMDIRILNDLTNFVRDRQAEKLPLTRSGILLDMAMEKHRNWMALQDFSEPRLRYPRDIKPKSPRLASTQAPTPFSKAKGKVKASSSNVRASPQITGNKDFNEELDMDDLMLPDAAPTPSTSHRPSLDAQDSIVNKNSAWRSQAVEAKRYVSRLLTRTTADGIHSMVSLDMRSIMAETQTTQSSTGRAIPARSISSAIPSRQVGSSPAASPVGSYTPKTPLDRGPIWRTTATTPTTATPGSSTPVRPVASAQSAFPSLSSANLPSATQAKPSPTARPAASPIPGRSVGGQYGDGQGAQPAKSNVIVPTRLTAAVSRKNRYAESLLYRTALVNESRSEPAWTMAASFATPPAPVAISPVNDASATVSLLEIQRRERDAQMQAEYKPPPMTILQIQEQEREREEARQVEAEFERWWKEEQARLNEDISSTPGIGNKRNKKSASGVLTGQHEKKEGNEHKKPTNDKRGDQSRQKAEPRKQQNRPTLPTGSGEQQNSGKSKNHYSQRSRKHLQPEMGSADSQATKSLQNAKVKQQAANRNGSNNDSRPLKHDLNNNNRLPKQSNPQRRQQEVPQNSVGNTTSAAIPTLGTSKINVAAPAFVPQQTPAFNPRAAAFVPPSFAEKS</sequence>
<dbReference type="InterPro" id="IPR011333">
    <property type="entry name" value="SKP1/BTB/POZ_sf"/>
</dbReference>
<feature type="domain" description="BTB" evidence="4">
    <location>
        <begin position="870"/>
        <end position="940"/>
    </location>
</feature>
<dbReference type="Pfam" id="PF13540">
    <property type="entry name" value="RCC1_2"/>
    <property type="match status" value="1"/>
</dbReference>
<dbReference type="InterPro" id="IPR002110">
    <property type="entry name" value="Ankyrin_rpt"/>
</dbReference>
<feature type="compositionally biased region" description="Basic and acidic residues" evidence="3">
    <location>
        <begin position="1475"/>
        <end position="1504"/>
    </location>
</feature>
<dbReference type="InterPro" id="IPR009091">
    <property type="entry name" value="RCC1/BLIP-II"/>
</dbReference>
<feature type="region of interest" description="Disordered" evidence="3">
    <location>
        <begin position="1205"/>
        <end position="1330"/>
    </location>
</feature>
<evidence type="ECO:0000256" key="2">
    <source>
        <dbReference type="PROSITE-ProRule" id="PRU00023"/>
    </source>
</evidence>
<feature type="compositionally biased region" description="Basic residues" evidence="3">
    <location>
        <begin position="1524"/>
        <end position="1535"/>
    </location>
</feature>
<dbReference type="Gene3D" id="2.130.10.30">
    <property type="entry name" value="Regulator of chromosome condensation 1/beta-lactamase-inhibitor protein II"/>
    <property type="match status" value="1"/>
</dbReference>
<gene>
    <name evidence="5" type="ORF">NliqN6_5658</name>
</gene>
<evidence type="ECO:0000256" key="1">
    <source>
        <dbReference type="ARBA" id="ARBA00022737"/>
    </source>
</evidence>
<dbReference type="CDD" id="cd18500">
    <property type="entry name" value="BACK_IBtk"/>
    <property type="match status" value="1"/>
</dbReference>
<dbReference type="InterPro" id="IPR036770">
    <property type="entry name" value="Ankyrin_rpt-contain_sf"/>
</dbReference>
<dbReference type="PROSITE" id="PS50097">
    <property type="entry name" value="BTB"/>
    <property type="match status" value="2"/>
</dbReference>
<feature type="compositionally biased region" description="Polar residues" evidence="3">
    <location>
        <begin position="1543"/>
        <end position="1570"/>
    </location>
</feature>
<dbReference type="PANTHER" id="PTHR22872:SF2">
    <property type="entry name" value="INHIBITOR OF BRUTON TYROSINE KINASE"/>
    <property type="match status" value="1"/>
</dbReference>
<dbReference type="SMART" id="SM00225">
    <property type="entry name" value="BTB"/>
    <property type="match status" value="2"/>
</dbReference>
<name>A0A8H3TYJ7_9TREE</name>
<feature type="compositionally biased region" description="Polar residues" evidence="3">
    <location>
        <begin position="1205"/>
        <end position="1214"/>
    </location>
</feature>
<feature type="compositionally biased region" description="Polar residues" evidence="3">
    <location>
        <begin position="1578"/>
        <end position="1609"/>
    </location>
</feature>
<evidence type="ECO:0000256" key="3">
    <source>
        <dbReference type="SAM" id="MobiDB-lite"/>
    </source>
</evidence>
<organism evidence="5 6">
    <name type="scientific">Naganishia liquefaciens</name>
    <dbReference type="NCBI Taxonomy" id="104408"/>
    <lineage>
        <taxon>Eukaryota</taxon>
        <taxon>Fungi</taxon>
        <taxon>Dikarya</taxon>
        <taxon>Basidiomycota</taxon>
        <taxon>Agaricomycotina</taxon>
        <taxon>Tremellomycetes</taxon>
        <taxon>Filobasidiales</taxon>
        <taxon>Filobasidiaceae</taxon>
        <taxon>Naganishia</taxon>
    </lineage>
</organism>
<reference evidence="5" key="1">
    <citation type="submission" date="2020-07" db="EMBL/GenBank/DDBJ databases">
        <title>Draft Genome Sequence of a Deep-Sea Yeast, Naganishia (Cryptococcus) liquefaciens strain N6.</title>
        <authorList>
            <person name="Han Y.W."/>
            <person name="Kajitani R."/>
            <person name="Morimoto H."/>
            <person name="Parhat M."/>
            <person name="Tsubouchi H."/>
            <person name="Bakenova O."/>
            <person name="Ogata M."/>
            <person name="Argunhan B."/>
            <person name="Aoki R."/>
            <person name="Kajiwara S."/>
            <person name="Itoh T."/>
            <person name="Iwasaki H."/>
        </authorList>
    </citation>
    <scope>NUCLEOTIDE SEQUENCE</scope>
    <source>
        <strain evidence="5">N6</strain>
    </source>
</reference>
<feature type="domain" description="BTB" evidence="4">
    <location>
        <begin position="712"/>
        <end position="789"/>
    </location>
</feature>
<evidence type="ECO:0000259" key="4">
    <source>
        <dbReference type="PROSITE" id="PS50097"/>
    </source>
</evidence>
<feature type="compositionally biased region" description="Gly residues" evidence="3">
    <location>
        <begin position="1314"/>
        <end position="1323"/>
    </location>
</feature>
<dbReference type="PANTHER" id="PTHR22872">
    <property type="entry name" value="BTK-BINDING PROTEIN-RELATED"/>
    <property type="match status" value="1"/>
</dbReference>
<dbReference type="Proteomes" id="UP000620104">
    <property type="component" value="Unassembled WGS sequence"/>
</dbReference>
<feature type="compositionally biased region" description="Polar residues" evidence="3">
    <location>
        <begin position="1507"/>
        <end position="1523"/>
    </location>
</feature>
<dbReference type="OrthoDB" id="1893551at2759"/>
<feature type="region of interest" description="Disordered" evidence="3">
    <location>
        <begin position="1448"/>
        <end position="1609"/>
    </location>
</feature>
<dbReference type="SUPFAM" id="SSF54695">
    <property type="entry name" value="POZ domain"/>
    <property type="match status" value="2"/>
</dbReference>
<feature type="compositionally biased region" description="Polar residues" evidence="3">
    <location>
        <begin position="1278"/>
        <end position="1299"/>
    </location>
</feature>
<comment type="caution">
    <text evidence="5">The sequence shown here is derived from an EMBL/GenBank/DDBJ whole genome shotgun (WGS) entry which is preliminary data.</text>
</comment>
<dbReference type="Gene3D" id="1.25.40.20">
    <property type="entry name" value="Ankyrin repeat-containing domain"/>
    <property type="match status" value="1"/>
</dbReference>
<feature type="compositionally biased region" description="Polar residues" evidence="3">
    <location>
        <begin position="1116"/>
        <end position="1127"/>
    </location>
</feature>
<dbReference type="Gene3D" id="3.30.710.10">
    <property type="entry name" value="Potassium Channel Kv1.1, Chain A"/>
    <property type="match status" value="2"/>
</dbReference>
<feature type="compositionally biased region" description="Low complexity" evidence="3">
    <location>
        <begin position="1215"/>
        <end position="1229"/>
    </location>
</feature>
<feature type="region of interest" description="Disordered" evidence="3">
    <location>
        <begin position="1139"/>
        <end position="1158"/>
    </location>
</feature>
<protein>
    <recommendedName>
        <fullName evidence="4">BTB domain-containing protein</fullName>
    </recommendedName>
</protein>
<evidence type="ECO:0000313" key="6">
    <source>
        <dbReference type="Proteomes" id="UP000620104"/>
    </source>
</evidence>
<dbReference type="PROSITE" id="PS50297">
    <property type="entry name" value="ANK_REP_REGION"/>
    <property type="match status" value="1"/>
</dbReference>
<keyword evidence="2" id="KW-0040">ANK repeat</keyword>
<keyword evidence="1" id="KW-0677">Repeat</keyword>
<dbReference type="Pfam" id="PF00651">
    <property type="entry name" value="BTB"/>
    <property type="match status" value="1"/>
</dbReference>
<dbReference type="InterPro" id="IPR051625">
    <property type="entry name" value="Signaling_Regulatory_Domain"/>
</dbReference>
<dbReference type="SUPFAM" id="SSF50985">
    <property type="entry name" value="RCC1/BLIP-II"/>
    <property type="match status" value="1"/>
</dbReference>
<proteinExistence type="predicted"/>
<dbReference type="PROSITE" id="PS50088">
    <property type="entry name" value="ANK_REPEAT"/>
    <property type="match status" value="1"/>
</dbReference>
<evidence type="ECO:0000313" key="5">
    <source>
        <dbReference type="EMBL" id="GHJ89256.1"/>
    </source>
</evidence>
<dbReference type="EMBL" id="BLZA01000040">
    <property type="protein sequence ID" value="GHJ89256.1"/>
    <property type="molecule type" value="Genomic_DNA"/>
</dbReference>
<dbReference type="Pfam" id="PF12796">
    <property type="entry name" value="Ank_2"/>
    <property type="match status" value="1"/>
</dbReference>
<dbReference type="InterPro" id="IPR000210">
    <property type="entry name" value="BTB/POZ_dom"/>
</dbReference>
<dbReference type="SMART" id="SM00248">
    <property type="entry name" value="ANK"/>
    <property type="match status" value="2"/>
</dbReference>
<dbReference type="CDD" id="cd18186">
    <property type="entry name" value="BTB_POZ_ZBTB_KLHL-like"/>
    <property type="match status" value="2"/>
</dbReference>